<proteinExistence type="predicted"/>
<organism evidence="1">
    <name type="scientific">marine sediment metagenome</name>
    <dbReference type="NCBI Taxonomy" id="412755"/>
    <lineage>
        <taxon>unclassified sequences</taxon>
        <taxon>metagenomes</taxon>
        <taxon>ecological metagenomes</taxon>
    </lineage>
</organism>
<name>A0A0F9EYQ7_9ZZZZ</name>
<evidence type="ECO:0000313" key="1">
    <source>
        <dbReference type="EMBL" id="KKL28938.1"/>
    </source>
</evidence>
<dbReference type="AlphaFoldDB" id="A0A0F9EYQ7"/>
<gene>
    <name evidence="1" type="ORF">LCGC14_2370120</name>
</gene>
<feature type="non-terminal residue" evidence="1">
    <location>
        <position position="1"/>
    </location>
</feature>
<comment type="caution">
    <text evidence="1">The sequence shown here is derived from an EMBL/GenBank/DDBJ whole genome shotgun (WGS) entry which is preliminary data.</text>
</comment>
<sequence>LYASNIYGAVNAVQQENAIYVIQKRDNMLKNIAVPPLDVITVRKKLDL</sequence>
<dbReference type="EMBL" id="LAZR01034916">
    <property type="protein sequence ID" value="KKL28938.1"/>
    <property type="molecule type" value="Genomic_DNA"/>
</dbReference>
<protein>
    <submittedName>
        <fullName evidence="1">Uncharacterized protein</fullName>
    </submittedName>
</protein>
<reference evidence="1" key="1">
    <citation type="journal article" date="2015" name="Nature">
        <title>Complex archaea that bridge the gap between prokaryotes and eukaryotes.</title>
        <authorList>
            <person name="Spang A."/>
            <person name="Saw J.H."/>
            <person name="Jorgensen S.L."/>
            <person name="Zaremba-Niedzwiedzka K."/>
            <person name="Martijn J."/>
            <person name="Lind A.E."/>
            <person name="van Eijk R."/>
            <person name="Schleper C."/>
            <person name="Guy L."/>
            <person name="Ettema T.J."/>
        </authorList>
    </citation>
    <scope>NUCLEOTIDE SEQUENCE</scope>
</reference>
<accession>A0A0F9EYQ7</accession>